<evidence type="ECO:0000256" key="3">
    <source>
        <dbReference type="ARBA" id="ARBA00022737"/>
    </source>
</evidence>
<keyword evidence="5" id="KW-1133">Transmembrane helix</keyword>
<dbReference type="PROSITE" id="PS50005">
    <property type="entry name" value="TPR"/>
    <property type="match status" value="1"/>
</dbReference>
<evidence type="ECO:0000313" key="8">
    <source>
        <dbReference type="Proteomes" id="UP000277579"/>
    </source>
</evidence>
<keyword evidence="4" id="KW-0802">TPR repeat</keyword>
<sequence length="488" mass="55217">MKKNKYFLFFIFFLSLGKSFSQNFNQAQIDSLLSVAEQLESKNAAYGVTLSLKAYDDSKKLGYKKGMAQGLLIASRKQHELSKYEDVLKNASAAEKLAVEISDAKLISDALRLKGIGYTGLRDYENGLKQFRKALSFAQNLPDKEIKSSRLGVLYNDIAFNLDEKGGTTDSVAFYYRKGYQEFEKMVLNNPLRNKTLSLACSNVGSSFLRAKELDSAEFYLDRALQLANSVNHQSVKANTLSDLGSLNYFRKKYKLSIDYFKKGIEVAKSINDAYALKSTYLGLSKSYEAIRDDANAEKYLSEYNAINDSLKNVLGENTSVQTASMGEDTLVKNVDDDFNRTIIFTAVFVLLLIVILVHIYGKFQKEKANNARLLAEVQDTANMFVLLQKDEAHLKKMLYLASTNDPSFLMIFKETYPDFYKKLNKINSGLIAGEQKLCAFLKLDLSTKEIAQYTNSSIRAVEAKKYRLRKKLSIPSEEDINVWMMNL</sequence>
<protein>
    <recommendedName>
        <fullName evidence="9">Tetratricopeptide repeat protein</fullName>
    </recommendedName>
</protein>
<dbReference type="SUPFAM" id="SSF48452">
    <property type="entry name" value="TPR-like"/>
    <property type="match status" value="1"/>
</dbReference>
<dbReference type="GO" id="GO:0003677">
    <property type="term" value="F:DNA binding"/>
    <property type="evidence" value="ECO:0007669"/>
    <property type="project" value="InterPro"/>
</dbReference>
<feature type="signal peptide" evidence="6">
    <location>
        <begin position="1"/>
        <end position="21"/>
    </location>
</feature>
<dbReference type="InterPro" id="IPR016032">
    <property type="entry name" value="Sig_transdc_resp-reg_C-effctor"/>
</dbReference>
<dbReference type="InterPro" id="IPR052386">
    <property type="entry name" value="GPSM"/>
</dbReference>
<gene>
    <name evidence="7" type="ORF">CLV94_1186</name>
</gene>
<evidence type="ECO:0000256" key="4">
    <source>
        <dbReference type="PROSITE-ProRule" id="PRU00339"/>
    </source>
</evidence>
<dbReference type="InterPro" id="IPR019734">
    <property type="entry name" value="TPR_rpt"/>
</dbReference>
<feature type="transmembrane region" description="Helical" evidence="5">
    <location>
        <begin position="343"/>
        <end position="361"/>
    </location>
</feature>
<feature type="repeat" description="TPR" evidence="4">
    <location>
        <begin position="108"/>
        <end position="141"/>
    </location>
</feature>
<organism evidence="7 8">
    <name type="scientific">Flavobacterium endophyticum</name>
    <dbReference type="NCBI Taxonomy" id="1540163"/>
    <lineage>
        <taxon>Bacteria</taxon>
        <taxon>Pseudomonadati</taxon>
        <taxon>Bacteroidota</taxon>
        <taxon>Flavobacteriia</taxon>
        <taxon>Flavobacteriales</taxon>
        <taxon>Flavobacteriaceae</taxon>
        <taxon>Flavobacterium</taxon>
    </lineage>
</organism>
<dbReference type="SMART" id="SM00028">
    <property type="entry name" value="TPR"/>
    <property type="match status" value="3"/>
</dbReference>
<evidence type="ECO:0008006" key="9">
    <source>
        <dbReference type="Google" id="ProtNLM"/>
    </source>
</evidence>
<dbReference type="RefSeq" id="WP_121375483.1">
    <property type="nucleotide sequence ID" value="NZ_RBLC01000001.1"/>
</dbReference>
<evidence type="ECO:0000313" key="7">
    <source>
        <dbReference type="EMBL" id="RKS26132.1"/>
    </source>
</evidence>
<dbReference type="PANTHER" id="PTHR45954">
    <property type="entry name" value="LD33695P"/>
    <property type="match status" value="1"/>
</dbReference>
<proteinExistence type="predicted"/>
<evidence type="ECO:0000256" key="6">
    <source>
        <dbReference type="SAM" id="SignalP"/>
    </source>
</evidence>
<keyword evidence="6" id="KW-0732">Signal</keyword>
<dbReference type="Pfam" id="PF13424">
    <property type="entry name" value="TPR_12"/>
    <property type="match status" value="1"/>
</dbReference>
<keyword evidence="2" id="KW-0963">Cytoplasm</keyword>
<evidence type="ECO:0000256" key="2">
    <source>
        <dbReference type="ARBA" id="ARBA00022490"/>
    </source>
</evidence>
<dbReference type="GO" id="GO:0001965">
    <property type="term" value="F:G-protein alpha-subunit binding"/>
    <property type="evidence" value="ECO:0007669"/>
    <property type="project" value="TreeGrafter"/>
</dbReference>
<feature type="chain" id="PRO_5019853316" description="Tetratricopeptide repeat protein" evidence="6">
    <location>
        <begin position="22"/>
        <end position="488"/>
    </location>
</feature>
<dbReference type="OrthoDB" id="1452766at2"/>
<comment type="subcellular location">
    <subcellularLocation>
        <location evidence="1">Cytoplasm</location>
    </subcellularLocation>
</comment>
<dbReference type="GO" id="GO:0005938">
    <property type="term" value="C:cell cortex"/>
    <property type="evidence" value="ECO:0007669"/>
    <property type="project" value="TreeGrafter"/>
</dbReference>
<dbReference type="EMBL" id="RBLC01000001">
    <property type="protein sequence ID" value="RKS26132.1"/>
    <property type="molecule type" value="Genomic_DNA"/>
</dbReference>
<dbReference type="PANTHER" id="PTHR45954:SF1">
    <property type="entry name" value="LD33695P"/>
    <property type="match status" value="1"/>
</dbReference>
<dbReference type="GO" id="GO:0006355">
    <property type="term" value="P:regulation of DNA-templated transcription"/>
    <property type="evidence" value="ECO:0007669"/>
    <property type="project" value="InterPro"/>
</dbReference>
<accession>A0A495MM49</accession>
<reference evidence="7 8" key="1">
    <citation type="submission" date="2018-10" db="EMBL/GenBank/DDBJ databases">
        <title>Genomic Encyclopedia of Archaeal and Bacterial Type Strains, Phase II (KMG-II): from individual species to whole genera.</title>
        <authorList>
            <person name="Goeker M."/>
        </authorList>
    </citation>
    <scope>NUCLEOTIDE SEQUENCE [LARGE SCALE GENOMIC DNA]</scope>
    <source>
        <strain evidence="7 8">DSM 29537</strain>
    </source>
</reference>
<dbReference type="GO" id="GO:0005092">
    <property type="term" value="F:GDP-dissociation inhibitor activity"/>
    <property type="evidence" value="ECO:0007669"/>
    <property type="project" value="TreeGrafter"/>
</dbReference>
<dbReference type="SUPFAM" id="SSF46894">
    <property type="entry name" value="C-terminal effector domain of the bipartite response regulators"/>
    <property type="match status" value="1"/>
</dbReference>
<dbReference type="AlphaFoldDB" id="A0A495MM49"/>
<comment type="caution">
    <text evidence="7">The sequence shown here is derived from an EMBL/GenBank/DDBJ whole genome shotgun (WGS) entry which is preliminary data.</text>
</comment>
<dbReference type="InterPro" id="IPR011990">
    <property type="entry name" value="TPR-like_helical_dom_sf"/>
</dbReference>
<evidence type="ECO:0000256" key="5">
    <source>
        <dbReference type="SAM" id="Phobius"/>
    </source>
</evidence>
<keyword evidence="5" id="KW-0472">Membrane</keyword>
<keyword evidence="5" id="KW-0812">Transmembrane</keyword>
<dbReference type="Gene3D" id="1.25.40.10">
    <property type="entry name" value="Tetratricopeptide repeat domain"/>
    <property type="match status" value="2"/>
</dbReference>
<keyword evidence="8" id="KW-1185">Reference proteome</keyword>
<dbReference type="Proteomes" id="UP000277579">
    <property type="component" value="Unassembled WGS sequence"/>
</dbReference>
<evidence type="ECO:0000256" key="1">
    <source>
        <dbReference type="ARBA" id="ARBA00004496"/>
    </source>
</evidence>
<keyword evidence="3" id="KW-0677">Repeat</keyword>
<name>A0A495MM49_9FLAO</name>